<gene>
    <name evidence="1" type="ORF">S06H3_59676</name>
</gene>
<sequence length="49" mass="5604">MSILPMGCSVEPAGEVDVVQIEAVLQEYYEAFNCYDLDRLEAVFTEETW</sequence>
<organism evidence="1">
    <name type="scientific">marine sediment metagenome</name>
    <dbReference type="NCBI Taxonomy" id="412755"/>
    <lineage>
        <taxon>unclassified sequences</taxon>
        <taxon>metagenomes</taxon>
        <taxon>ecological metagenomes</taxon>
    </lineage>
</organism>
<protein>
    <submittedName>
        <fullName evidence="1">Uncharacterized protein</fullName>
    </submittedName>
</protein>
<dbReference type="SUPFAM" id="SSF54427">
    <property type="entry name" value="NTF2-like"/>
    <property type="match status" value="1"/>
</dbReference>
<proteinExistence type="predicted"/>
<accession>X1QJI8</accession>
<comment type="caution">
    <text evidence="1">The sequence shown here is derived from an EMBL/GenBank/DDBJ whole genome shotgun (WGS) entry which is preliminary data.</text>
</comment>
<dbReference type="InterPro" id="IPR032710">
    <property type="entry name" value="NTF2-like_dom_sf"/>
</dbReference>
<dbReference type="AlphaFoldDB" id="X1QJI8"/>
<name>X1QJI8_9ZZZZ</name>
<feature type="non-terminal residue" evidence="1">
    <location>
        <position position="49"/>
    </location>
</feature>
<evidence type="ECO:0000313" key="1">
    <source>
        <dbReference type="EMBL" id="GAI51175.1"/>
    </source>
</evidence>
<dbReference type="EMBL" id="BARV01038808">
    <property type="protein sequence ID" value="GAI51175.1"/>
    <property type="molecule type" value="Genomic_DNA"/>
</dbReference>
<reference evidence="1" key="1">
    <citation type="journal article" date="2014" name="Front. Microbiol.">
        <title>High frequency of phylogenetically diverse reductive dehalogenase-homologous genes in deep subseafloor sedimentary metagenomes.</title>
        <authorList>
            <person name="Kawai M."/>
            <person name="Futagami T."/>
            <person name="Toyoda A."/>
            <person name="Takaki Y."/>
            <person name="Nishi S."/>
            <person name="Hori S."/>
            <person name="Arai W."/>
            <person name="Tsubouchi T."/>
            <person name="Morono Y."/>
            <person name="Uchiyama I."/>
            <person name="Ito T."/>
            <person name="Fujiyama A."/>
            <person name="Inagaki F."/>
            <person name="Takami H."/>
        </authorList>
    </citation>
    <scope>NUCLEOTIDE SEQUENCE</scope>
    <source>
        <strain evidence="1">Expedition CK06-06</strain>
    </source>
</reference>